<evidence type="ECO:0000256" key="2">
    <source>
        <dbReference type="ARBA" id="ARBA00022801"/>
    </source>
</evidence>
<dbReference type="AlphaFoldDB" id="A0A068Z5N9"/>
<dbReference type="GeneID" id="93736452"/>
<comment type="cofactor">
    <cofactor evidence="1">
        <name>Mg(2+)</name>
        <dbReference type="ChEBI" id="CHEBI:18420"/>
    </cofactor>
</comment>
<evidence type="ECO:0000256" key="1">
    <source>
        <dbReference type="ARBA" id="ARBA00001946"/>
    </source>
</evidence>
<evidence type="ECO:0000313" key="5">
    <source>
        <dbReference type="Proteomes" id="UP000042738"/>
    </source>
</evidence>
<dbReference type="Proteomes" id="UP000042738">
    <property type="component" value="Chromosome"/>
</dbReference>
<dbReference type="EMBL" id="CP050855">
    <property type="protein sequence ID" value="QLH62892.1"/>
    <property type="molecule type" value="Genomic_DNA"/>
</dbReference>
<keyword evidence="2" id="KW-0378">Hydrolase</keyword>
<evidence type="ECO:0000313" key="4">
    <source>
        <dbReference type="EMBL" id="QLH62892.1"/>
    </source>
</evidence>
<dbReference type="InterPro" id="IPR020084">
    <property type="entry name" value="NUDIX_hydrolase_CS"/>
</dbReference>
<dbReference type="RefSeq" id="WP_040265090.1">
    <property type="nucleotide sequence ID" value="NZ_CP050855.1"/>
</dbReference>
<feature type="domain" description="Nudix hydrolase" evidence="3">
    <location>
        <begin position="1"/>
        <end position="142"/>
    </location>
</feature>
<dbReference type="Gene3D" id="3.90.79.10">
    <property type="entry name" value="Nucleoside Triphosphate Pyrophosphohydrolase"/>
    <property type="match status" value="1"/>
</dbReference>
<sequence>MINYVTGFMFSSDKKNVALITKINPAWQKGLINGIGGKIELGETPEQAMSREFHEETGVHTLPEQWTCYCIINRPDKYSVNFLVSINDNVFSTRSVEKEVVGVYEVSNLPHNIIDNLRWLIPMSIDKNLIFSRPIILEENREIN</sequence>
<reference evidence="4 5" key="1">
    <citation type="journal article" date="2014" name="Genome Announc.">
        <title>Whole-Genome Sequence of Serratia symbiotica Strain CWBI-2.3T, a Free-Living Symbiont of the Black Bean Aphid Aphis fabae.</title>
        <authorList>
            <person name="Foray V."/>
            <person name="Grigorescu A.S."/>
            <person name="Sabri A."/>
            <person name="Haubruge E."/>
            <person name="Lognay G."/>
            <person name="Francis F."/>
            <person name="Fauconnier M.L."/>
            <person name="Hance T."/>
            <person name="Thonart P."/>
        </authorList>
    </citation>
    <scope>NUCLEOTIDE SEQUENCE [LARGE SCALE GENOMIC DNA]</scope>
    <source>
        <strain evidence="4">CWBI-2.3</strain>
    </source>
</reference>
<dbReference type="PROSITE" id="PS51462">
    <property type="entry name" value="NUDIX"/>
    <property type="match status" value="1"/>
</dbReference>
<dbReference type="SUPFAM" id="SSF55811">
    <property type="entry name" value="Nudix"/>
    <property type="match status" value="1"/>
</dbReference>
<organism evidence="4 5">
    <name type="scientific">Serratia symbiotica</name>
    <dbReference type="NCBI Taxonomy" id="138074"/>
    <lineage>
        <taxon>Bacteria</taxon>
        <taxon>Pseudomonadati</taxon>
        <taxon>Pseudomonadota</taxon>
        <taxon>Gammaproteobacteria</taxon>
        <taxon>Enterobacterales</taxon>
        <taxon>Yersiniaceae</taxon>
        <taxon>Serratia</taxon>
    </lineage>
</organism>
<dbReference type="Pfam" id="PF00293">
    <property type="entry name" value="NUDIX"/>
    <property type="match status" value="1"/>
</dbReference>
<evidence type="ECO:0000259" key="3">
    <source>
        <dbReference type="PROSITE" id="PS51462"/>
    </source>
</evidence>
<dbReference type="GO" id="GO:0016787">
    <property type="term" value="F:hydrolase activity"/>
    <property type="evidence" value="ECO:0007669"/>
    <property type="project" value="UniProtKB-KW"/>
</dbReference>
<gene>
    <name evidence="4" type="ORF">SYMBAF_08055</name>
</gene>
<dbReference type="STRING" id="138074.SYMBAF_20382"/>
<protein>
    <submittedName>
        <fullName evidence="4">NUDIX domain-containing protein</fullName>
    </submittedName>
</protein>
<proteinExistence type="predicted"/>
<name>A0A068Z5N9_9GAMM</name>
<accession>A0A068Z5N9</accession>
<dbReference type="InterPro" id="IPR000086">
    <property type="entry name" value="NUDIX_hydrolase_dom"/>
</dbReference>
<dbReference type="PROSITE" id="PS00893">
    <property type="entry name" value="NUDIX_BOX"/>
    <property type="match status" value="1"/>
</dbReference>
<dbReference type="InterPro" id="IPR015797">
    <property type="entry name" value="NUDIX_hydrolase-like_dom_sf"/>
</dbReference>